<comment type="caution">
    <text evidence="2">The sequence shown here is derived from an EMBL/GenBank/DDBJ whole genome shotgun (WGS) entry which is preliminary data.</text>
</comment>
<feature type="compositionally biased region" description="Basic and acidic residues" evidence="1">
    <location>
        <begin position="58"/>
        <end position="69"/>
    </location>
</feature>
<reference evidence="2 3" key="1">
    <citation type="journal article" date="2016" name="Nat. Commun.">
        <title>Thousands of microbial genomes shed light on interconnected biogeochemical processes in an aquifer system.</title>
        <authorList>
            <person name="Anantharaman K."/>
            <person name="Brown C.T."/>
            <person name="Hug L.A."/>
            <person name="Sharon I."/>
            <person name="Castelle C.J."/>
            <person name="Probst A.J."/>
            <person name="Thomas B.C."/>
            <person name="Singh A."/>
            <person name="Wilkins M.J."/>
            <person name="Karaoz U."/>
            <person name="Brodie E.L."/>
            <person name="Williams K.H."/>
            <person name="Hubbard S.S."/>
            <person name="Banfield J.F."/>
        </authorList>
    </citation>
    <scope>NUCLEOTIDE SEQUENCE [LARGE SCALE GENOMIC DNA]</scope>
</reference>
<dbReference type="STRING" id="1802451.A3C82_00210"/>
<organism evidence="2 3">
    <name type="scientific">Candidatus Wildermuthbacteria bacterium RIFCSPHIGHO2_02_FULL_47_12</name>
    <dbReference type="NCBI Taxonomy" id="1802451"/>
    <lineage>
        <taxon>Bacteria</taxon>
        <taxon>Candidatus Wildermuthiibacteriota</taxon>
    </lineage>
</organism>
<dbReference type="AlphaFoldDB" id="A0A1G2R599"/>
<sequence>MKFEITKNERETNQSLIRRFTKRLKESGILKGAKQRMFKKRVKSKEVMRAMTLRRIIKNKETEKQRKLGNDVTPRRF</sequence>
<name>A0A1G2R599_9BACT</name>
<evidence type="ECO:0000313" key="2">
    <source>
        <dbReference type="EMBL" id="OHA67271.1"/>
    </source>
</evidence>
<feature type="region of interest" description="Disordered" evidence="1">
    <location>
        <begin position="58"/>
        <end position="77"/>
    </location>
</feature>
<gene>
    <name evidence="2" type="ORF">A3C82_00210</name>
</gene>
<evidence type="ECO:0000313" key="3">
    <source>
        <dbReference type="Proteomes" id="UP000176901"/>
    </source>
</evidence>
<evidence type="ECO:0000256" key="1">
    <source>
        <dbReference type="SAM" id="MobiDB-lite"/>
    </source>
</evidence>
<dbReference type="EMBL" id="MHTW01000015">
    <property type="protein sequence ID" value="OHA67271.1"/>
    <property type="molecule type" value="Genomic_DNA"/>
</dbReference>
<evidence type="ECO:0008006" key="4">
    <source>
        <dbReference type="Google" id="ProtNLM"/>
    </source>
</evidence>
<accession>A0A1G2R599</accession>
<protein>
    <recommendedName>
        <fullName evidence="4">30S ribosomal protein S21</fullName>
    </recommendedName>
</protein>
<dbReference type="Proteomes" id="UP000176901">
    <property type="component" value="Unassembled WGS sequence"/>
</dbReference>
<proteinExistence type="predicted"/>